<dbReference type="InterPro" id="IPR008886">
    <property type="entry name" value="UPF0227/Esterase_YqiA"/>
</dbReference>
<accession>A0ABV7CHF2</accession>
<reference evidence="2" key="1">
    <citation type="journal article" date="2019" name="Int. J. Syst. Evol. Microbiol.">
        <title>The Global Catalogue of Microorganisms (GCM) 10K type strain sequencing project: providing services to taxonomists for standard genome sequencing and annotation.</title>
        <authorList>
            <consortium name="The Broad Institute Genomics Platform"/>
            <consortium name="The Broad Institute Genome Sequencing Center for Infectious Disease"/>
            <person name="Wu L."/>
            <person name="Ma J."/>
        </authorList>
    </citation>
    <scope>NUCLEOTIDE SEQUENCE [LARGE SCALE GENOMIC DNA]</scope>
    <source>
        <strain evidence="2">KCTC 42730</strain>
    </source>
</reference>
<gene>
    <name evidence="1" type="ORF">ACFOEE_05525</name>
</gene>
<comment type="caution">
    <text evidence="1">The sequence shown here is derived from an EMBL/GenBank/DDBJ whole genome shotgun (WGS) entry which is preliminary data.</text>
</comment>
<evidence type="ECO:0000313" key="2">
    <source>
        <dbReference type="Proteomes" id="UP001595453"/>
    </source>
</evidence>
<dbReference type="InterPro" id="IPR029058">
    <property type="entry name" value="AB_hydrolase_fold"/>
</dbReference>
<protein>
    <submittedName>
        <fullName evidence="1">YqiA/YcfP family alpha/beta fold hydrolase</fullName>
    </submittedName>
</protein>
<keyword evidence="2" id="KW-1185">Reference proteome</keyword>
<dbReference type="RefSeq" id="WP_377121735.1">
    <property type="nucleotide sequence ID" value="NZ_JBHRSD010000010.1"/>
</dbReference>
<dbReference type="Pfam" id="PF05728">
    <property type="entry name" value="UPF0227"/>
    <property type="match status" value="1"/>
</dbReference>
<keyword evidence="1" id="KW-0378">Hydrolase</keyword>
<organism evidence="1 2">
    <name type="scientific">Pseudoalteromonas fenneropenaei</name>
    <dbReference type="NCBI Taxonomy" id="1737459"/>
    <lineage>
        <taxon>Bacteria</taxon>
        <taxon>Pseudomonadati</taxon>
        <taxon>Pseudomonadota</taxon>
        <taxon>Gammaproteobacteria</taxon>
        <taxon>Alteromonadales</taxon>
        <taxon>Pseudoalteromonadaceae</taxon>
        <taxon>Pseudoalteromonas</taxon>
    </lineage>
</organism>
<dbReference type="Gene3D" id="3.40.50.1820">
    <property type="entry name" value="alpha/beta hydrolase"/>
    <property type="match status" value="1"/>
</dbReference>
<sequence>MGMRLIYVHGFNSSERSAKATLIGKLLASTQIDYQVPRLHYDPRIAMMQLEALLTPTTRLIGSSLGGFYATYLSQQYNLPAVVINPAVNPAALLADFLGPQYNPYQDCHYELGAEHVAALAQLYLPTLPYPQQLLLLQQIGDEVLPYLQAVQYYQTTPQRIEFAGDHSFQGLERHLETIVNFLKIT</sequence>
<dbReference type="GO" id="GO:0016787">
    <property type="term" value="F:hydrolase activity"/>
    <property type="evidence" value="ECO:0007669"/>
    <property type="project" value="UniProtKB-KW"/>
</dbReference>
<dbReference type="Proteomes" id="UP001595453">
    <property type="component" value="Unassembled WGS sequence"/>
</dbReference>
<dbReference type="EMBL" id="JBHRSD010000010">
    <property type="protein sequence ID" value="MFC3031970.1"/>
    <property type="molecule type" value="Genomic_DNA"/>
</dbReference>
<dbReference type="PANTHER" id="PTHR35602:SF3">
    <property type="entry name" value="ESTERASE YQIA"/>
    <property type="match status" value="1"/>
</dbReference>
<dbReference type="PANTHER" id="PTHR35602">
    <property type="entry name" value="ESTERASE YQIA-RELATED"/>
    <property type="match status" value="1"/>
</dbReference>
<dbReference type="SUPFAM" id="SSF53474">
    <property type="entry name" value="alpha/beta-Hydrolases"/>
    <property type="match status" value="1"/>
</dbReference>
<proteinExistence type="predicted"/>
<name>A0ABV7CHF2_9GAMM</name>
<evidence type="ECO:0000313" key="1">
    <source>
        <dbReference type="EMBL" id="MFC3031970.1"/>
    </source>
</evidence>